<feature type="transmembrane region" description="Helical" evidence="1">
    <location>
        <begin position="96"/>
        <end position="124"/>
    </location>
</feature>
<keyword evidence="1" id="KW-0472">Membrane</keyword>
<evidence type="ECO:0000313" key="2">
    <source>
        <dbReference type="EMBL" id="OJD37672.1"/>
    </source>
</evidence>
<keyword evidence="1" id="KW-0812">Transmembrane</keyword>
<feature type="transmembrane region" description="Helical" evidence="1">
    <location>
        <begin position="42"/>
        <end position="63"/>
    </location>
</feature>
<name>A0A1J9RAU6_9PEZI</name>
<dbReference type="RefSeq" id="XP_020133787.1">
    <property type="nucleotide sequence ID" value="XM_020277778.1"/>
</dbReference>
<dbReference type="GeneID" id="31018039"/>
<dbReference type="OrthoDB" id="4734538at2759"/>
<keyword evidence="1" id="KW-1133">Transmembrane helix</keyword>
<feature type="transmembrane region" description="Helical" evidence="1">
    <location>
        <begin position="160"/>
        <end position="185"/>
    </location>
</feature>
<proteinExistence type="predicted"/>
<sequence>MVRHQSQEPFLLRESMETPKGFGKANSGRKGLRQFLVSNPEVILAMAVGIACVMAIFGFTLWLSRQLFECPAWAIGCDIPSSVASMADNLGLVQGIIAAVYAVSMAGPVYTVCALGEAAVWPILNKQAKTLKELDSFLSAARGSIASLPLAYMATRSTEALVVILCITIATITPLTVSPLVGYAYTRHDVSTEYIGNYMAGGVLRNKFIQKNPPVRLPAAAAQAFNLYTSWSSNLSSEAMPNVREFIVNRNRLADRGVVSVNAVKVEKRINCSGHAVELTDYDKVSVTADTKMAGNSSNTTRIRVQPVLTLWVDDIKYVSETRTVSTLVFAAINGTIENGESSEPTKAMKDQGYTGVSAVSCDVDVSLVDSSFEIGSGTSNFTTVSNLDMLEGPTSPESPYGDLGDMAAWFGAVPSVMGLSVHGTQPMFVDSQPLPKAYATWTGPQTFHWKLDTIHKFINVSSGALATSLHYIEGSDEPSTNSTSQTLVSRKNMKRMNPSRAYYLLIPPLVVLAIIGSLASWSYWIHKRANIPIMRLAHVSEVIKSSQTADISEPASEDAKIPNQQSSLKTMKVKFGVATGGVVGLGEDVEDF</sequence>
<evidence type="ECO:0000313" key="3">
    <source>
        <dbReference type="Proteomes" id="UP000183809"/>
    </source>
</evidence>
<comment type="caution">
    <text evidence="2">The sequence shown here is derived from an EMBL/GenBank/DDBJ whole genome shotgun (WGS) entry which is preliminary data.</text>
</comment>
<accession>A0A1J9RAU6</accession>
<dbReference type="AlphaFoldDB" id="A0A1J9RAU6"/>
<organism evidence="2 3">
    <name type="scientific">Diplodia corticola</name>
    <dbReference type="NCBI Taxonomy" id="236234"/>
    <lineage>
        <taxon>Eukaryota</taxon>
        <taxon>Fungi</taxon>
        <taxon>Dikarya</taxon>
        <taxon>Ascomycota</taxon>
        <taxon>Pezizomycotina</taxon>
        <taxon>Dothideomycetes</taxon>
        <taxon>Dothideomycetes incertae sedis</taxon>
        <taxon>Botryosphaeriales</taxon>
        <taxon>Botryosphaeriaceae</taxon>
        <taxon>Diplodia</taxon>
    </lineage>
</organism>
<evidence type="ECO:0000256" key="1">
    <source>
        <dbReference type="SAM" id="Phobius"/>
    </source>
</evidence>
<protein>
    <submittedName>
        <fullName evidence="2">Uncharacterized protein</fullName>
    </submittedName>
</protein>
<keyword evidence="3" id="KW-1185">Reference proteome</keyword>
<reference evidence="2 3" key="1">
    <citation type="submission" date="2016-10" db="EMBL/GenBank/DDBJ databases">
        <title>Proteomics and genomics reveal pathogen-plant mechanisms compatible with a hemibiotrophic lifestyle of Diplodia corticola.</title>
        <authorList>
            <person name="Fernandes I."/>
            <person name="De Jonge R."/>
            <person name="Van De Peer Y."/>
            <person name="Devreese B."/>
            <person name="Alves A."/>
            <person name="Esteves A.C."/>
        </authorList>
    </citation>
    <scope>NUCLEOTIDE SEQUENCE [LARGE SCALE GENOMIC DNA]</scope>
    <source>
        <strain evidence="2 3">CBS 112549</strain>
    </source>
</reference>
<feature type="transmembrane region" description="Helical" evidence="1">
    <location>
        <begin position="502"/>
        <end position="525"/>
    </location>
</feature>
<dbReference type="Proteomes" id="UP000183809">
    <property type="component" value="Unassembled WGS sequence"/>
</dbReference>
<dbReference type="EMBL" id="MNUE01000006">
    <property type="protein sequence ID" value="OJD37672.1"/>
    <property type="molecule type" value="Genomic_DNA"/>
</dbReference>
<gene>
    <name evidence="2" type="ORF">BKCO1_6000135</name>
</gene>